<feature type="compositionally biased region" description="Basic and acidic residues" evidence="1">
    <location>
        <begin position="71"/>
        <end position="95"/>
    </location>
</feature>
<dbReference type="AlphaFoldDB" id="A0A2P5B7V8"/>
<feature type="compositionally biased region" description="Gly residues" evidence="1">
    <location>
        <begin position="150"/>
        <end position="161"/>
    </location>
</feature>
<accession>A0A2P5B7V8</accession>
<comment type="caution">
    <text evidence="2">The sequence shown here is derived from an EMBL/GenBank/DDBJ whole genome shotgun (WGS) entry which is preliminary data.</text>
</comment>
<protein>
    <submittedName>
        <fullName evidence="2">Uncharacterized protein</fullName>
    </submittedName>
</protein>
<feature type="compositionally biased region" description="Basic and acidic residues" evidence="1">
    <location>
        <begin position="166"/>
        <end position="180"/>
    </location>
</feature>
<proteinExistence type="predicted"/>
<evidence type="ECO:0000313" key="3">
    <source>
        <dbReference type="Proteomes" id="UP000237105"/>
    </source>
</evidence>
<name>A0A2P5B7V8_PARAD</name>
<evidence type="ECO:0000256" key="1">
    <source>
        <dbReference type="SAM" id="MobiDB-lite"/>
    </source>
</evidence>
<reference evidence="3" key="1">
    <citation type="submission" date="2016-06" db="EMBL/GenBank/DDBJ databases">
        <title>Parallel loss of symbiosis genes in relatives of nitrogen-fixing non-legume Parasponia.</title>
        <authorList>
            <person name="Van Velzen R."/>
            <person name="Holmer R."/>
            <person name="Bu F."/>
            <person name="Rutten L."/>
            <person name="Van Zeijl A."/>
            <person name="Liu W."/>
            <person name="Santuari L."/>
            <person name="Cao Q."/>
            <person name="Sharma T."/>
            <person name="Shen D."/>
            <person name="Roswanjaya Y."/>
            <person name="Wardhani T."/>
            <person name="Kalhor M.S."/>
            <person name="Jansen J."/>
            <person name="Van den Hoogen J."/>
            <person name="Gungor B."/>
            <person name="Hartog M."/>
            <person name="Hontelez J."/>
            <person name="Verver J."/>
            <person name="Yang W.-C."/>
            <person name="Schijlen E."/>
            <person name="Repin R."/>
            <person name="Schilthuizen M."/>
            <person name="Schranz E."/>
            <person name="Heidstra R."/>
            <person name="Miyata K."/>
            <person name="Fedorova E."/>
            <person name="Kohlen W."/>
            <person name="Bisseling T."/>
            <person name="Smit S."/>
            <person name="Geurts R."/>
        </authorList>
    </citation>
    <scope>NUCLEOTIDE SEQUENCE [LARGE SCALE GENOMIC DNA]</scope>
    <source>
        <strain evidence="3">cv. WU1-14</strain>
    </source>
</reference>
<feature type="compositionally biased region" description="Basic and acidic residues" evidence="1">
    <location>
        <begin position="133"/>
        <end position="148"/>
    </location>
</feature>
<gene>
    <name evidence="2" type="ORF">PanWU01x14_263530</name>
</gene>
<feature type="region of interest" description="Disordered" evidence="1">
    <location>
        <begin position="1"/>
        <end position="201"/>
    </location>
</feature>
<sequence length="201" mass="21115">MEVSIRGVLAEKQDSECGQSLKQSRDEESYSPGSELGSSEVSDEGEDQWHDQLGGSAAEIPPPTGESVGAADDRGGKHGAHPELGRDERGQREAGEETDEEEGGGGVGHGGEVDRRRREEDERGRGQAGSEEVAGRPHCDTGEDRARNGGDPGIADVGGGEVEVVSDDREQRRRGEGGDEAREEGDPGEVEGSHVGFGQGE</sequence>
<feature type="compositionally biased region" description="Basic and acidic residues" evidence="1">
    <location>
        <begin position="111"/>
        <end position="125"/>
    </location>
</feature>
<evidence type="ECO:0000313" key="2">
    <source>
        <dbReference type="EMBL" id="PON44872.1"/>
    </source>
</evidence>
<dbReference type="Proteomes" id="UP000237105">
    <property type="component" value="Unassembled WGS sequence"/>
</dbReference>
<keyword evidence="3" id="KW-1185">Reference proteome</keyword>
<organism evidence="2 3">
    <name type="scientific">Parasponia andersonii</name>
    <name type="common">Sponia andersonii</name>
    <dbReference type="NCBI Taxonomy" id="3476"/>
    <lineage>
        <taxon>Eukaryota</taxon>
        <taxon>Viridiplantae</taxon>
        <taxon>Streptophyta</taxon>
        <taxon>Embryophyta</taxon>
        <taxon>Tracheophyta</taxon>
        <taxon>Spermatophyta</taxon>
        <taxon>Magnoliopsida</taxon>
        <taxon>eudicotyledons</taxon>
        <taxon>Gunneridae</taxon>
        <taxon>Pentapetalae</taxon>
        <taxon>rosids</taxon>
        <taxon>fabids</taxon>
        <taxon>Rosales</taxon>
        <taxon>Cannabaceae</taxon>
        <taxon>Parasponia</taxon>
    </lineage>
</organism>
<dbReference type="EMBL" id="JXTB01000342">
    <property type="protein sequence ID" value="PON44872.1"/>
    <property type="molecule type" value="Genomic_DNA"/>
</dbReference>